<dbReference type="EMBL" id="VUNS01000014">
    <property type="protein sequence ID" value="MST98027.1"/>
    <property type="molecule type" value="Genomic_DNA"/>
</dbReference>
<name>A0A844G2X3_9BACT</name>
<dbReference type="SUPFAM" id="SSF51735">
    <property type="entry name" value="NAD(P)-binding Rossmann-fold domains"/>
    <property type="match status" value="1"/>
</dbReference>
<dbReference type="Proteomes" id="UP000435649">
    <property type="component" value="Unassembled WGS sequence"/>
</dbReference>
<evidence type="ECO:0000313" key="3">
    <source>
        <dbReference type="Proteomes" id="UP000435649"/>
    </source>
</evidence>
<keyword evidence="3" id="KW-1185">Reference proteome</keyword>
<protein>
    <submittedName>
        <fullName evidence="2">SDR family oxidoreductase</fullName>
    </submittedName>
</protein>
<dbReference type="PANTHER" id="PTHR42760:SF123">
    <property type="entry name" value="OXIDOREDUCTASE"/>
    <property type="match status" value="1"/>
</dbReference>
<dbReference type="FunFam" id="3.40.50.720:FF:000084">
    <property type="entry name" value="Short-chain dehydrogenase reductase"/>
    <property type="match status" value="1"/>
</dbReference>
<dbReference type="GO" id="GO:0030497">
    <property type="term" value="P:fatty acid elongation"/>
    <property type="evidence" value="ECO:0007669"/>
    <property type="project" value="TreeGrafter"/>
</dbReference>
<dbReference type="GO" id="GO:0016616">
    <property type="term" value="F:oxidoreductase activity, acting on the CH-OH group of donors, NAD or NADP as acceptor"/>
    <property type="evidence" value="ECO:0007669"/>
    <property type="project" value="TreeGrafter"/>
</dbReference>
<reference evidence="2 3" key="1">
    <citation type="submission" date="2019-08" db="EMBL/GenBank/DDBJ databases">
        <title>In-depth cultivation of the pig gut microbiome towards novel bacterial diversity and tailored functional studies.</title>
        <authorList>
            <person name="Wylensek D."/>
            <person name="Hitch T.C.A."/>
            <person name="Clavel T."/>
        </authorList>
    </citation>
    <scope>NUCLEOTIDE SEQUENCE [LARGE SCALE GENOMIC DNA]</scope>
    <source>
        <strain evidence="2 3">BBE-744-WT-12</strain>
    </source>
</reference>
<dbReference type="RefSeq" id="WP_154419165.1">
    <property type="nucleotide sequence ID" value="NZ_VUNS01000014.1"/>
</dbReference>
<organism evidence="2 3">
    <name type="scientific">Victivallis lenta</name>
    <dbReference type="NCBI Taxonomy" id="2606640"/>
    <lineage>
        <taxon>Bacteria</taxon>
        <taxon>Pseudomonadati</taxon>
        <taxon>Lentisphaerota</taxon>
        <taxon>Lentisphaeria</taxon>
        <taxon>Victivallales</taxon>
        <taxon>Victivallaceae</taxon>
        <taxon>Victivallis</taxon>
    </lineage>
</organism>
<dbReference type="PRINTS" id="PR00080">
    <property type="entry name" value="SDRFAMILY"/>
</dbReference>
<dbReference type="InterPro" id="IPR002347">
    <property type="entry name" value="SDR_fam"/>
</dbReference>
<dbReference type="InterPro" id="IPR020904">
    <property type="entry name" value="Sc_DH/Rdtase_CS"/>
</dbReference>
<proteinExistence type="inferred from homology"/>
<dbReference type="PANTHER" id="PTHR42760">
    <property type="entry name" value="SHORT-CHAIN DEHYDROGENASES/REDUCTASES FAMILY MEMBER"/>
    <property type="match status" value="1"/>
</dbReference>
<gene>
    <name evidence="2" type="ORF">FYJ85_13360</name>
</gene>
<dbReference type="AlphaFoldDB" id="A0A844G2X3"/>
<dbReference type="Gene3D" id="3.40.50.720">
    <property type="entry name" value="NAD(P)-binding Rossmann-like Domain"/>
    <property type="match status" value="1"/>
</dbReference>
<dbReference type="CDD" id="cd05233">
    <property type="entry name" value="SDR_c"/>
    <property type="match status" value="1"/>
</dbReference>
<sequence length="251" mass="26689">MKTVIITGASSGIGLCAARRFATENWRVVLLARRKNVLEAVAAELPGARERHIAVDGDYSREETAGKLVQCLHCAGITAVDALVNCAGVIASEPIVGTDLAAWRAPFDTLLNGAILMTRTVVPLMSNGGRIVHVTSIHAERAEKMASAYATAKAAIGQYCRSAALELAEQNILVNTVAPGFVDTPMSSASGSSELETDWFRSDYIEGRHLPLRRAGKPEEIAGVLYFLCGPDATYITGQTLIVDGGLTITF</sequence>
<dbReference type="InterPro" id="IPR036291">
    <property type="entry name" value="NAD(P)-bd_dom_sf"/>
</dbReference>
<evidence type="ECO:0000256" key="1">
    <source>
        <dbReference type="ARBA" id="ARBA00006484"/>
    </source>
</evidence>
<comment type="similarity">
    <text evidence="1">Belongs to the short-chain dehydrogenases/reductases (SDR) family.</text>
</comment>
<dbReference type="Pfam" id="PF13561">
    <property type="entry name" value="adh_short_C2"/>
    <property type="match status" value="1"/>
</dbReference>
<comment type="caution">
    <text evidence="2">The sequence shown here is derived from an EMBL/GenBank/DDBJ whole genome shotgun (WGS) entry which is preliminary data.</text>
</comment>
<dbReference type="PROSITE" id="PS00061">
    <property type="entry name" value="ADH_SHORT"/>
    <property type="match status" value="1"/>
</dbReference>
<dbReference type="PRINTS" id="PR00081">
    <property type="entry name" value="GDHRDH"/>
</dbReference>
<accession>A0A844G2X3</accession>
<evidence type="ECO:0000313" key="2">
    <source>
        <dbReference type="EMBL" id="MST98027.1"/>
    </source>
</evidence>